<keyword evidence="5 7" id="KW-1133">Transmembrane helix</keyword>
<keyword evidence="2 7" id="KW-0813">Transport</keyword>
<dbReference type="STRING" id="29343.CCDG5_0661"/>
<evidence type="ECO:0000256" key="2">
    <source>
        <dbReference type="ARBA" id="ARBA00022448"/>
    </source>
</evidence>
<dbReference type="PROSITE" id="PS51257">
    <property type="entry name" value="PROKAR_LIPOPROTEIN"/>
    <property type="match status" value="1"/>
</dbReference>
<keyword evidence="3" id="KW-1003">Cell membrane</keyword>
<feature type="transmembrane region" description="Helical" evidence="7">
    <location>
        <begin position="143"/>
        <end position="163"/>
    </location>
</feature>
<evidence type="ECO:0000256" key="7">
    <source>
        <dbReference type="RuleBase" id="RU363032"/>
    </source>
</evidence>
<dbReference type="KEGG" id="ccel:CCDG5_0661"/>
<feature type="transmembrane region" description="Helical" evidence="7">
    <location>
        <begin position="245"/>
        <end position="263"/>
    </location>
</feature>
<dbReference type="EMBL" id="LM995447">
    <property type="protein sequence ID" value="CDZ23790.1"/>
    <property type="molecule type" value="Genomic_DNA"/>
</dbReference>
<feature type="transmembrane region" description="Helical" evidence="7">
    <location>
        <begin position="109"/>
        <end position="131"/>
    </location>
</feature>
<dbReference type="Gene3D" id="1.10.3720.10">
    <property type="entry name" value="MetI-like"/>
    <property type="match status" value="1"/>
</dbReference>
<evidence type="ECO:0000313" key="9">
    <source>
        <dbReference type="EMBL" id="CDZ23790.1"/>
    </source>
</evidence>
<keyword evidence="6 7" id="KW-0472">Membrane</keyword>
<dbReference type="PANTHER" id="PTHR43744">
    <property type="entry name" value="ABC TRANSPORTER PERMEASE PROTEIN MG189-RELATED-RELATED"/>
    <property type="match status" value="1"/>
</dbReference>
<dbReference type="InterPro" id="IPR000515">
    <property type="entry name" value="MetI-like"/>
</dbReference>
<gene>
    <name evidence="9" type="ORF">CCDG5_0661</name>
</gene>
<keyword evidence="10" id="KW-1185">Reference proteome</keyword>
<sequence length="278" mass="31321">MIHKIAHGLLKLAINLFVLLLSISCIFPLIWMLYSSFKTSKEFNRDIISLPTHIQFDNYQTVMKTANFVVPFLNSIFNSVISVILVIILAFVISYCISRYRFKAKGFIYILLLCGMLIPIHSLLVPLFIQFRIIGLTNQHFTLIPPYVAIGLPMAVFLFESFLKSTPTEIEEAAYIDGSNLMTVIFRIVMPVCRPVIATVLILTFLNSWNEFPFALVLLTNPKLMTIPVALTNFNGQYTINYPQLLAAMTIAVLPVVLVYILFSKNIIQGMTAGSVKG</sequence>
<dbReference type="SUPFAM" id="SSF161098">
    <property type="entry name" value="MetI-like"/>
    <property type="match status" value="1"/>
</dbReference>
<keyword evidence="4 7" id="KW-0812">Transmembrane</keyword>
<reference evidence="10" key="1">
    <citation type="submission" date="2014-07" db="EMBL/GenBank/DDBJ databases">
        <authorList>
            <person name="Wibberg D."/>
        </authorList>
    </citation>
    <scope>NUCLEOTIDE SEQUENCE [LARGE SCALE GENOMIC DNA]</scope>
    <source>
        <strain evidence="10">DG5</strain>
    </source>
</reference>
<organism evidence="9 10">
    <name type="scientific">[Clostridium] cellulosi</name>
    <dbReference type="NCBI Taxonomy" id="29343"/>
    <lineage>
        <taxon>Bacteria</taxon>
        <taxon>Bacillati</taxon>
        <taxon>Bacillota</taxon>
        <taxon>Clostridia</taxon>
        <taxon>Eubacteriales</taxon>
        <taxon>Oscillospiraceae</taxon>
        <taxon>Oscillospiraceae incertae sedis</taxon>
    </lineage>
</organism>
<feature type="transmembrane region" description="Helical" evidence="7">
    <location>
        <begin position="12"/>
        <end position="34"/>
    </location>
</feature>
<proteinExistence type="inferred from homology"/>
<dbReference type="PROSITE" id="PS50928">
    <property type="entry name" value="ABC_TM1"/>
    <property type="match status" value="1"/>
</dbReference>
<dbReference type="Pfam" id="PF00528">
    <property type="entry name" value="BPD_transp_1"/>
    <property type="match status" value="1"/>
</dbReference>
<evidence type="ECO:0000256" key="3">
    <source>
        <dbReference type="ARBA" id="ARBA00022475"/>
    </source>
</evidence>
<comment type="subcellular location">
    <subcellularLocation>
        <location evidence="1 7">Cell membrane</location>
        <topology evidence="1 7">Multi-pass membrane protein</topology>
    </subcellularLocation>
</comment>
<feature type="domain" description="ABC transmembrane type-1" evidence="8">
    <location>
        <begin position="72"/>
        <end position="263"/>
    </location>
</feature>
<evidence type="ECO:0000256" key="1">
    <source>
        <dbReference type="ARBA" id="ARBA00004651"/>
    </source>
</evidence>
<feature type="transmembrane region" description="Helical" evidence="7">
    <location>
        <begin position="76"/>
        <end position="97"/>
    </location>
</feature>
<feature type="transmembrane region" description="Helical" evidence="7">
    <location>
        <begin position="184"/>
        <end position="206"/>
    </location>
</feature>
<comment type="similarity">
    <text evidence="7">Belongs to the binding-protein-dependent transport system permease family.</text>
</comment>
<dbReference type="CDD" id="cd06261">
    <property type="entry name" value="TM_PBP2"/>
    <property type="match status" value="1"/>
</dbReference>
<dbReference type="OrthoDB" id="153186at2"/>
<dbReference type="PANTHER" id="PTHR43744:SF12">
    <property type="entry name" value="ABC TRANSPORTER PERMEASE PROTEIN MG189-RELATED"/>
    <property type="match status" value="1"/>
</dbReference>
<dbReference type="PATRIC" id="fig|29343.3.peg.693"/>
<dbReference type="GO" id="GO:0055085">
    <property type="term" value="P:transmembrane transport"/>
    <property type="evidence" value="ECO:0007669"/>
    <property type="project" value="InterPro"/>
</dbReference>
<evidence type="ECO:0000256" key="5">
    <source>
        <dbReference type="ARBA" id="ARBA00022989"/>
    </source>
</evidence>
<accession>A0A078KRK9</accession>
<dbReference type="Proteomes" id="UP000032431">
    <property type="component" value="Chromosome I"/>
</dbReference>
<evidence type="ECO:0000259" key="8">
    <source>
        <dbReference type="PROSITE" id="PS50928"/>
    </source>
</evidence>
<evidence type="ECO:0000256" key="6">
    <source>
        <dbReference type="ARBA" id="ARBA00023136"/>
    </source>
</evidence>
<name>A0A078KRK9_9FIRM</name>
<dbReference type="HOGENOM" id="CLU_016047_1_2_9"/>
<evidence type="ECO:0000256" key="4">
    <source>
        <dbReference type="ARBA" id="ARBA00022692"/>
    </source>
</evidence>
<dbReference type="InterPro" id="IPR035906">
    <property type="entry name" value="MetI-like_sf"/>
</dbReference>
<dbReference type="GO" id="GO:0005886">
    <property type="term" value="C:plasma membrane"/>
    <property type="evidence" value="ECO:0007669"/>
    <property type="project" value="UniProtKB-SubCell"/>
</dbReference>
<dbReference type="AlphaFoldDB" id="A0A078KRK9"/>
<protein>
    <submittedName>
        <fullName evidence="9">Sugar ABC transporter permease</fullName>
    </submittedName>
</protein>
<evidence type="ECO:0000313" key="10">
    <source>
        <dbReference type="Proteomes" id="UP000032431"/>
    </source>
</evidence>